<gene>
    <name evidence="3" type="ORF">KIPB_001050</name>
</gene>
<dbReference type="PANTHER" id="PTHR12658:SF0">
    <property type="entry name" value="TUBULIN-SPECIFIC CHAPERONE D"/>
    <property type="match status" value="1"/>
</dbReference>
<dbReference type="Proteomes" id="UP000265618">
    <property type="component" value="Unassembled WGS sequence"/>
</dbReference>
<dbReference type="Gene3D" id="1.25.10.10">
    <property type="entry name" value="Leucine-rich Repeat Variant"/>
    <property type="match status" value="1"/>
</dbReference>
<organism evidence="3 4">
    <name type="scientific">Kipferlia bialata</name>
    <dbReference type="NCBI Taxonomy" id="797122"/>
    <lineage>
        <taxon>Eukaryota</taxon>
        <taxon>Metamonada</taxon>
        <taxon>Carpediemonas-like organisms</taxon>
        <taxon>Kipferlia</taxon>
    </lineage>
</organism>
<evidence type="ECO:0000256" key="1">
    <source>
        <dbReference type="SAM" id="MobiDB-lite"/>
    </source>
</evidence>
<dbReference type="GO" id="GO:0005096">
    <property type="term" value="F:GTPase activator activity"/>
    <property type="evidence" value="ECO:0007669"/>
    <property type="project" value="InterPro"/>
</dbReference>
<dbReference type="GO" id="GO:0000226">
    <property type="term" value="P:microtubule cytoskeleton organization"/>
    <property type="evidence" value="ECO:0007669"/>
    <property type="project" value="TreeGrafter"/>
</dbReference>
<dbReference type="OrthoDB" id="10253476at2759"/>
<dbReference type="GO" id="GO:0007021">
    <property type="term" value="P:tubulin complex assembly"/>
    <property type="evidence" value="ECO:0007669"/>
    <property type="project" value="InterPro"/>
</dbReference>
<feature type="compositionally biased region" description="Basic and acidic residues" evidence="1">
    <location>
        <begin position="332"/>
        <end position="344"/>
    </location>
</feature>
<keyword evidence="4" id="KW-1185">Reference proteome</keyword>
<dbReference type="SUPFAM" id="SSF48371">
    <property type="entry name" value="ARM repeat"/>
    <property type="match status" value="1"/>
</dbReference>
<dbReference type="PANTHER" id="PTHR12658">
    <property type="entry name" value="BETA-TUBULIN COFACTOR D"/>
    <property type="match status" value="1"/>
</dbReference>
<protein>
    <recommendedName>
        <fullName evidence="2">Tubulin-folding cofactor D ARM repeats domain-containing protein</fullName>
    </recommendedName>
</protein>
<feature type="region of interest" description="Disordered" evidence="1">
    <location>
        <begin position="318"/>
        <end position="347"/>
    </location>
</feature>
<dbReference type="AlphaFoldDB" id="A0A9K3GFH3"/>
<dbReference type="InterPro" id="IPR016024">
    <property type="entry name" value="ARM-type_fold"/>
</dbReference>
<dbReference type="InterPro" id="IPR058033">
    <property type="entry name" value="ARM_TBCD_2nd"/>
</dbReference>
<evidence type="ECO:0000259" key="2">
    <source>
        <dbReference type="Pfam" id="PF25767"/>
    </source>
</evidence>
<dbReference type="GO" id="GO:0048487">
    <property type="term" value="F:beta-tubulin binding"/>
    <property type="evidence" value="ECO:0007669"/>
    <property type="project" value="InterPro"/>
</dbReference>
<proteinExistence type="predicted"/>
<dbReference type="InterPro" id="IPR011989">
    <property type="entry name" value="ARM-like"/>
</dbReference>
<evidence type="ECO:0000313" key="3">
    <source>
        <dbReference type="EMBL" id="GIQ80276.1"/>
    </source>
</evidence>
<dbReference type="Pfam" id="PF23579">
    <property type="entry name" value="ARM_TBCD"/>
    <property type="match status" value="1"/>
</dbReference>
<reference evidence="3 4" key="1">
    <citation type="journal article" date="2018" name="PLoS ONE">
        <title>The draft genome of Kipferlia bialata reveals reductive genome evolution in fornicate parasites.</title>
        <authorList>
            <person name="Tanifuji G."/>
            <person name="Takabayashi S."/>
            <person name="Kume K."/>
            <person name="Takagi M."/>
            <person name="Nakayama T."/>
            <person name="Kamikawa R."/>
            <person name="Inagaki Y."/>
            <person name="Hashimoto T."/>
        </authorList>
    </citation>
    <scope>NUCLEOTIDE SEQUENCE [LARGE SCALE GENOMIC DNA]</scope>
    <source>
        <strain evidence="3">NY0173</strain>
    </source>
</reference>
<accession>A0A9K3GFH3</accession>
<evidence type="ECO:0000313" key="4">
    <source>
        <dbReference type="Proteomes" id="UP000265618"/>
    </source>
</evidence>
<feature type="domain" description="Tubulin-folding cofactor D ARM repeats" evidence="2">
    <location>
        <begin position="377"/>
        <end position="554"/>
    </location>
</feature>
<dbReference type="EMBL" id="BDIP01000136">
    <property type="protein sequence ID" value="GIQ80276.1"/>
    <property type="molecule type" value="Genomic_DNA"/>
</dbReference>
<dbReference type="InterPro" id="IPR033162">
    <property type="entry name" value="TBCD"/>
</dbReference>
<comment type="caution">
    <text evidence="3">The sequence shown here is derived from an EMBL/GenBank/DDBJ whole genome shotgun (WGS) entry which is preliminary data.</text>
</comment>
<sequence length="616" mass="67117">MEDPEAALFEHTFVKEWQELLTLQTRILADAQVDGSGNNTVSDSEALAKEAYSDSEALAKEDTAGRGFRTIISYYTEQPQLLDPHLPALFETFSAYMVNEITKAVQEGEPVIANPYAYRCLYTLITVRGYKKTVNLLPNDPELLTPCLALLNRHLAASDSNGLWEVEYVLFLWLSLLVQAPFSLSSIDTDASHDTPLGDRLLALGLRQHSTGELMSLIDWVVVRLTRHETEPSLSLVACLDVVNAVLKIGQRDVLLPVSDRIPIGVLTPLLKSKNATIRKYTARLAQRLGLLYVKPRPVTWAYSRGARSLAANLSRLKDTKDKTQSKGTAQEGERGRETGDKGKNAVSVLPGLPPVTTGGLGALASLSESDIDDLIGFDVPEAFDQCVEALLVSLCDTDIVVRQTSAKGLGRVMARLPRVFAKEVLDAVLSIFSPAETPAAWHGACLSLAEMARRGLILPDALPDAMPPILEALTFSRREGHKETGAYVRDAGAYCVWAFSRAYSPQDMQPYVEALGAALVSVSCFDREVNCRRAANAAYQECVGRLGTLPHGIEVIQLADFLSLGLKREAFTRIAPGIAALGDQAYLVPLVSHLLDHSVVSWDSAIRRLAAKVGV</sequence>
<dbReference type="GO" id="GO:0007023">
    <property type="term" value="P:post-chaperonin tubulin folding pathway"/>
    <property type="evidence" value="ECO:0007669"/>
    <property type="project" value="InterPro"/>
</dbReference>
<feature type="domain" description="Tubulin-folding cofactor D ARM repeats" evidence="2">
    <location>
        <begin position="278"/>
        <end position="335"/>
    </location>
</feature>
<name>A0A9K3GFH3_9EUKA</name>
<dbReference type="Pfam" id="PF25767">
    <property type="entry name" value="ARM_TBCD_2nd"/>
    <property type="match status" value="2"/>
</dbReference>